<dbReference type="PANTHER" id="PTHR30349">
    <property type="entry name" value="PHAGE INTEGRASE-RELATED"/>
    <property type="match status" value="1"/>
</dbReference>
<dbReference type="InterPro" id="IPR002104">
    <property type="entry name" value="Integrase_catalytic"/>
</dbReference>
<dbReference type="InterPro" id="IPR011946">
    <property type="entry name" value="Integrase_integron-type"/>
</dbReference>
<evidence type="ECO:0000256" key="2">
    <source>
        <dbReference type="ARBA" id="ARBA00022908"/>
    </source>
</evidence>
<reference evidence="8 9" key="1">
    <citation type="submission" date="2017-10" db="EMBL/GenBank/DDBJ databases">
        <title>Draft genome of Longimonas halophila.</title>
        <authorList>
            <person name="Goh K.M."/>
            <person name="Shamsir M.S."/>
            <person name="Lim S.W."/>
        </authorList>
    </citation>
    <scope>NUCLEOTIDE SEQUENCE [LARGE SCALE GENOMIC DNA]</scope>
    <source>
        <strain evidence="8 9">KCTC 42399</strain>
    </source>
</reference>
<comment type="similarity">
    <text evidence="1">Belongs to the 'phage' integrase family.</text>
</comment>
<organism evidence="8 9">
    <name type="scientific">Longimonas halophila</name>
    <dbReference type="NCBI Taxonomy" id="1469170"/>
    <lineage>
        <taxon>Bacteria</taxon>
        <taxon>Pseudomonadati</taxon>
        <taxon>Rhodothermota</taxon>
        <taxon>Rhodothermia</taxon>
        <taxon>Rhodothermales</taxon>
        <taxon>Salisaetaceae</taxon>
        <taxon>Longimonas</taxon>
    </lineage>
</organism>
<dbReference type="InterPro" id="IPR010998">
    <property type="entry name" value="Integrase_recombinase_N"/>
</dbReference>
<keyword evidence="3 5" id="KW-0238">DNA-binding</keyword>
<sequence length="329" mass="37236">MPDRSSMPRSPKLLDRVRHACRRLHYSIHTEKAYVRWVKRYVLFHDTRHPNTLAARHVRAFLNHLAVNKQVAASTQNQALNALVFLYDRVLEIELGAIGDITPSQRPKRLPVVCTRAEVRAVLQRMTGTNQLVALLLYGAGLRLSEALRLRVKDVDLQRGEITVRDGKGAKDRVTMLPNRAKPRLAHQIKARKLLHNADLDAGYGTVHLPYALARKYPNAESSWIWQFVFPSRNRSTDPRTGTVRRHHRSDSAVQRAVKNAVAQAGLSKRVSCHTLRHSFATHLIEDGYDIRTVQELLGHNDIRTTQKYVHVLNKGGRGVASPLDALAD</sequence>
<keyword evidence="4" id="KW-0233">DNA recombination</keyword>
<dbReference type="InterPro" id="IPR013762">
    <property type="entry name" value="Integrase-like_cat_sf"/>
</dbReference>
<dbReference type="InterPro" id="IPR044068">
    <property type="entry name" value="CB"/>
</dbReference>
<dbReference type="Pfam" id="PF00589">
    <property type="entry name" value="Phage_integrase"/>
    <property type="match status" value="1"/>
</dbReference>
<dbReference type="NCBIfam" id="TIGR02249">
    <property type="entry name" value="integrase_gron"/>
    <property type="match status" value="1"/>
</dbReference>
<dbReference type="InterPro" id="IPR004107">
    <property type="entry name" value="Integrase_SAM-like_N"/>
</dbReference>
<feature type="domain" description="Tyr recombinase" evidence="6">
    <location>
        <begin position="109"/>
        <end position="322"/>
    </location>
</feature>
<evidence type="ECO:0000313" key="9">
    <source>
        <dbReference type="Proteomes" id="UP000221024"/>
    </source>
</evidence>
<dbReference type="Proteomes" id="UP000221024">
    <property type="component" value="Unassembled WGS sequence"/>
</dbReference>
<evidence type="ECO:0000256" key="3">
    <source>
        <dbReference type="ARBA" id="ARBA00023125"/>
    </source>
</evidence>
<evidence type="ECO:0000259" key="6">
    <source>
        <dbReference type="PROSITE" id="PS51898"/>
    </source>
</evidence>
<evidence type="ECO:0000256" key="5">
    <source>
        <dbReference type="PROSITE-ProRule" id="PRU01248"/>
    </source>
</evidence>
<dbReference type="EMBL" id="PDEP01000002">
    <property type="protein sequence ID" value="PEN08761.1"/>
    <property type="molecule type" value="Genomic_DNA"/>
</dbReference>
<dbReference type="PANTHER" id="PTHR30349:SF64">
    <property type="entry name" value="PROPHAGE INTEGRASE INTD-RELATED"/>
    <property type="match status" value="1"/>
</dbReference>
<dbReference type="Pfam" id="PF13495">
    <property type="entry name" value="Phage_int_SAM_4"/>
    <property type="match status" value="1"/>
</dbReference>
<proteinExistence type="inferred from homology"/>
<dbReference type="Gene3D" id="1.10.150.130">
    <property type="match status" value="1"/>
</dbReference>
<dbReference type="PROSITE" id="PS51898">
    <property type="entry name" value="TYR_RECOMBINASE"/>
    <property type="match status" value="1"/>
</dbReference>
<comment type="caution">
    <text evidence="8">The sequence shown here is derived from an EMBL/GenBank/DDBJ whole genome shotgun (WGS) entry which is preliminary data.</text>
</comment>
<keyword evidence="2" id="KW-0229">DNA integration</keyword>
<gene>
    <name evidence="8" type="ORF">CRI93_03115</name>
</gene>
<keyword evidence="9" id="KW-1185">Reference proteome</keyword>
<feature type="domain" description="Core-binding (CB)" evidence="7">
    <location>
        <begin position="12"/>
        <end position="91"/>
    </location>
</feature>
<dbReference type="RefSeq" id="WP_098061155.1">
    <property type="nucleotide sequence ID" value="NZ_PDEP01000002.1"/>
</dbReference>
<accession>A0A2H3P9P0</accession>
<dbReference type="GO" id="GO:0015074">
    <property type="term" value="P:DNA integration"/>
    <property type="evidence" value="ECO:0007669"/>
    <property type="project" value="UniProtKB-KW"/>
</dbReference>
<protein>
    <submittedName>
        <fullName evidence="8">Integrase</fullName>
    </submittedName>
</protein>
<evidence type="ECO:0000256" key="4">
    <source>
        <dbReference type="ARBA" id="ARBA00023172"/>
    </source>
</evidence>
<name>A0A2H3P9P0_9BACT</name>
<dbReference type="PROSITE" id="PS51900">
    <property type="entry name" value="CB"/>
    <property type="match status" value="1"/>
</dbReference>
<dbReference type="InterPro" id="IPR050090">
    <property type="entry name" value="Tyrosine_recombinase_XerCD"/>
</dbReference>
<dbReference type="SUPFAM" id="SSF56349">
    <property type="entry name" value="DNA breaking-rejoining enzymes"/>
    <property type="match status" value="1"/>
</dbReference>
<dbReference type="Gene3D" id="1.10.443.10">
    <property type="entry name" value="Intergrase catalytic core"/>
    <property type="match status" value="1"/>
</dbReference>
<dbReference type="GO" id="GO:0003677">
    <property type="term" value="F:DNA binding"/>
    <property type="evidence" value="ECO:0007669"/>
    <property type="project" value="UniProtKB-UniRule"/>
</dbReference>
<dbReference type="GO" id="GO:0006310">
    <property type="term" value="P:DNA recombination"/>
    <property type="evidence" value="ECO:0007669"/>
    <property type="project" value="UniProtKB-KW"/>
</dbReference>
<dbReference type="AlphaFoldDB" id="A0A2H3P9P0"/>
<dbReference type="InterPro" id="IPR011010">
    <property type="entry name" value="DNA_brk_join_enz"/>
</dbReference>
<evidence type="ECO:0000259" key="7">
    <source>
        <dbReference type="PROSITE" id="PS51900"/>
    </source>
</evidence>
<evidence type="ECO:0000256" key="1">
    <source>
        <dbReference type="ARBA" id="ARBA00008857"/>
    </source>
</evidence>
<evidence type="ECO:0000313" key="8">
    <source>
        <dbReference type="EMBL" id="PEN08761.1"/>
    </source>
</evidence>